<dbReference type="EMBL" id="RPFW01000002">
    <property type="protein sequence ID" value="TVZ05112.1"/>
    <property type="molecule type" value="Genomic_DNA"/>
</dbReference>
<evidence type="ECO:0000256" key="1">
    <source>
        <dbReference type="SAM" id="Phobius"/>
    </source>
</evidence>
<keyword evidence="1" id="KW-1133">Transmembrane helix</keyword>
<keyword evidence="1" id="KW-0812">Transmembrane</keyword>
<reference evidence="2 3" key="1">
    <citation type="submission" date="2018-11" db="EMBL/GenBank/DDBJ databases">
        <title>Trebonia kvetii gen.nov., sp.nov., a novel acidophilic actinobacterium, and proposal of the new actinobacterial family Treboniaceae fam. nov.</title>
        <authorList>
            <person name="Rapoport D."/>
            <person name="Sagova-Mareckova M."/>
            <person name="Sedlacek I."/>
            <person name="Provaznik J."/>
            <person name="Kralova S."/>
            <person name="Pavlinic D."/>
            <person name="Benes V."/>
            <person name="Kopecky J."/>
        </authorList>
    </citation>
    <scope>NUCLEOTIDE SEQUENCE [LARGE SCALE GENOMIC DNA]</scope>
    <source>
        <strain evidence="2 3">15Tr583</strain>
    </source>
</reference>
<accession>A0A6P2C146</accession>
<dbReference type="AlphaFoldDB" id="A0A6P2C146"/>
<name>A0A6P2C146_9ACTN</name>
<evidence type="ECO:0000313" key="2">
    <source>
        <dbReference type="EMBL" id="TVZ05112.1"/>
    </source>
</evidence>
<feature type="transmembrane region" description="Helical" evidence="1">
    <location>
        <begin position="30"/>
        <end position="49"/>
    </location>
</feature>
<proteinExistence type="predicted"/>
<organism evidence="2 3">
    <name type="scientific">Trebonia kvetii</name>
    <dbReference type="NCBI Taxonomy" id="2480626"/>
    <lineage>
        <taxon>Bacteria</taxon>
        <taxon>Bacillati</taxon>
        <taxon>Actinomycetota</taxon>
        <taxon>Actinomycetes</taxon>
        <taxon>Streptosporangiales</taxon>
        <taxon>Treboniaceae</taxon>
        <taxon>Trebonia</taxon>
    </lineage>
</organism>
<dbReference type="Proteomes" id="UP000460272">
    <property type="component" value="Unassembled WGS sequence"/>
</dbReference>
<keyword evidence="1" id="KW-0472">Membrane</keyword>
<sequence>MAIFELALALGAPLGRAAMGGGQTYLPMRLRIASSVLAIFWALAVLLVLRRAGYRVPVFSFKVARAGRGSVLSHLGLPER</sequence>
<comment type="caution">
    <text evidence="2">The sequence shown here is derived from an EMBL/GenBank/DDBJ whole genome shotgun (WGS) entry which is preliminary data.</text>
</comment>
<gene>
    <name evidence="2" type="ORF">EAS64_10925</name>
</gene>
<keyword evidence="3" id="KW-1185">Reference proteome</keyword>
<evidence type="ECO:0000313" key="3">
    <source>
        <dbReference type="Proteomes" id="UP000460272"/>
    </source>
</evidence>
<protein>
    <submittedName>
        <fullName evidence="2">Uncharacterized protein</fullName>
    </submittedName>
</protein>